<reference evidence="2" key="2">
    <citation type="journal article" date="2023" name="IMA Fungus">
        <title>Comparative genomic study of the Penicillium genus elucidates a diverse pangenome and 15 lateral gene transfer events.</title>
        <authorList>
            <person name="Petersen C."/>
            <person name="Sorensen T."/>
            <person name="Nielsen M.R."/>
            <person name="Sondergaard T.E."/>
            <person name="Sorensen J.L."/>
            <person name="Fitzpatrick D.A."/>
            <person name="Frisvad J.C."/>
            <person name="Nielsen K.L."/>
        </authorList>
    </citation>
    <scope>NUCLEOTIDE SEQUENCE</scope>
    <source>
        <strain evidence="2">IBT 15544</strain>
    </source>
</reference>
<proteinExistence type="predicted"/>
<evidence type="ECO:0000256" key="1">
    <source>
        <dbReference type="SAM" id="MobiDB-lite"/>
    </source>
</evidence>
<dbReference type="Proteomes" id="UP001150904">
    <property type="component" value="Unassembled WGS sequence"/>
</dbReference>
<dbReference type="OrthoDB" id="5365739at2759"/>
<feature type="compositionally biased region" description="Basic and acidic residues" evidence="1">
    <location>
        <begin position="138"/>
        <end position="147"/>
    </location>
</feature>
<gene>
    <name evidence="2" type="ORF">N7498_004962</name>
</gene>
<organism evidence="2 3">
    <name type="scientific">Penicillium cinerascens</name>
    <dbReference type="NCBI Taxonomy" id="70096"/>
    <lineage>
        <taxon>Eukaryota</taxon>
        <taxon>Fungi</taxon>
        <taxon>Dikarya</taxon>
        <taxon>Ascomycota</taxon>
        <taxon>Pezizomycotina</taxon>
        <taxon>Eurotiomycetes</taxon>
        <taxon>Eurotiomycetidae</taxon>
        <taxon>Eurotiales</taxon>
        <taxon>Aspergillaceae</taxon>
        <taxon>Penicillium</taxon>
    </lineage>
</organism>
<sequence>MIRPQLRQIALHGDRARLGLSTAVRHFSVSRAVAAEGQGKPSRQNDPSRSPATSPSRGPRTSTKPSTPGPQNRGRPAKVIDARSFAAPRAGGDSPKIIRNPRLRNMRSGNQPPGRKSKPAASKAAAKGRKQPRSRGPKKFEADEGEDIRAAEIQQIEREQAAKARPTPVRYEPREMDFSTLKETWPSLPTDTNARSAAVLEKLSTLSGRFPNGYVPPYELGRRIWKGQSVLFDNEAEKAEAMEEVKRLAQLRADKMSQRKGDLVEPRDVKFRAVNAEDTKTLIETFAQGKYPTLEARKDQPAVLGEVIRNLRNNGTYQTAGKRPQFLAKVDSLVSSNRVKRT</sequence>
<dbReference type="EMBL" id="JAPQKR010000012">
    <property type="protein sequence ID" value="KAJ5204083.1"/>
    <property type="molecule type" value="Genomic_DNA"/>
</dbReference>
<keyword evidence="3" id="KW-1185">Reference proteome</keyword>
<name>A0A9W9MMI4_9EURO</name>
<reference evidence="2" key="1">
    <citation type="submission" date="2022-12" db="EMBL/GenBank/DDBJ databases">
        <authorList>
            <person name="Petersen C."/>
        </authorList>
    </citation>
    <scope>NUCLEOTIDE SEQUENCE</scope>
    <source>
        <strain evidence="2">IBT 15544</strain>
    </source>
</reference>
<accession>A0A9W9MMI4</accession>
<dbReference type="RefSeq" id="XP_058308562.1">
    <property type="nucleotide sequence ID" value="XM_058452024.1"/>
</dbReference>
<protein>
    <submittedName>
        <fullName evidence="2">Uncharacterized protein</fullName>
    </submittedName>
</protein>
<comment type="caution">
    <text evidence="2">The sequence shown here is derived from an EMBL/GenBank/DDBJ whole genome shotgun (WGS) entry which is preliminary data.</text>
</comment>
<feature type="compositionally biased region" description="Polar residues" evidence="1">
    <location>
        <begin position="41"/>
        <end position="70"/>
    </location>
</feature>
<dbReference type="GeneID" id="83179325"/>
<evidence type="ECO:0000313" key="2">
    <source>
        <dbReference type="EMBL" id="KAJ5204083.1"/>
    </source>
</evidence>
<evidence type="ECO:0000313" key="3">
    <source>
        <dbReference type="Proteomes" id="UP001150904"/>
    </source>
</evidence>
<feature type="compositionally biased region" description="Basic residues" evidence="1">
    <location>
        <begin position="126"/>
        <end position="137"/>
    </location>
</feature>
<feature type="region of interest" description="Disordered" evidence="1">
    <location>
        <begin position="31"/>
        <end position="147"/>
    </location>
</feature>
<dbReference type="AlphaFoldDB" id="A0A9W9MMI4"/>